<dbReference type="PRINTS" id="PR00038">
    <property type="entry name" value="HTHLUXR"/>
</dbReference>
<dbReference type="GO" id="GO:0003677">
    <property type="term" value="F:DNA binding"/>
    <property type="evidence" value="ECO:0007669"/>
    <property type="project" value="InterPro"/>
</dbReference>
<dbReference type="InterPro" id="IPR036388">
    <property type="entry name" value="WH-like_DNA-bd_sf"/>
</dbReference>
<dbReference type="SUPFAM" id="SSF48452">
    <property type="entry name" value="TPR-like"/>
    <property type="match status" value="1"/>
</dbReference>
<evidence type="ECO:0000256" key="1">
    <source>
        <dbReference type="ARBA" id="ARBA00022741"/>
    </source>
</evidence>
<keyword evidence="1" id="KW-0547">Nucleotide-binding</keyword>
<comment type="caution">
    <text evidence="4">The sequence shown here is derived from an EMBL/GenBank/DDBJ whole genome shotgun (WGS) entry which is preliminary data.</text>
</comment>
<dbReference type="GO" id="GO:0005524">
    <property type="term" value="F:ATP binding"/>
    <property type="evidence" value="ECO:0007669"/>
    <property type="project" value="UniProtKB-KW"/>
</dbReference>
<dbReference type="InterPro" id="IPR000792">
    <property type="entry name" value="Tscrpt_reg_LuxR_C"/>
</dbReference>
<sequence>MITVADAELLERETELLTLRAQLDAARHGCGSVVLVEAPAGQGKTTLLRAARAEAAAAGLRTLSAIGADLERDFAFGVIRQLLPDLDDAVADSHARLHGLYERFAALAGEQPLAIVVDDAQWADAGSLKTLGMLARRIEHLPVVLIAGLRPDQHEPLIDALFAAPAATVLHPAPLSPDAVSRLVATALDGELDPEFAHAASRTTGGNPLLVRELRRTLAAGGFTGSASEADAVRRAVPGTIARLVHGRLNRLSPEALALARAVAIVCPRTDPGVAYALAGLPEPLAAGAHAALAGEGLLEAGRLRYTHAMMREAVYASVVPATRSLLHRRAARLMQEAGADESLTAAQLLAAEPARDPDAAAVLTRTGEAALRSGDPDVAVHHLRRALAETAASRPAPAAGRDEAVPLAGDVSAPAALLLLLGLAESRAGDPAAHAHLQAAAAAGDPVVAARAAQALARVHVVSGRAEQAADTLDRAIERVRPVDPELAADLEDDLLDGLNYDHDLAEERRRRLARAEDRPAVLAHRAFELAARGAPSDEVRAVAERALADGALFERPEQPAVLYAIEALMAVEAAAEAQAAIERLCQVVRRAGSRVGTGGVAMARARWEHEFGNLEAAQEAGRVAIEIQAGLSGGGATRSVRTALAAALLDAGDVDEAEQLLAEALVSEARDTVLPICGFNALRGRILLERGRPQEAIAEIEQHLALERRRGWVASLRNPTRATLITALADAGRLDEARALAQAQLSRARARGLHGHEARVLVAGARLALARDEEVEWLEQAVAAARRSPSRLILAEALTAYGAALRRANRRADARDPLREARELALLTGAKALEKRAHDELVIAGARPQRVAVSGPEGLTPSERRVAELAAQGHRNRDIAEALFVTLKTVEVHLGRAYGKLGISSRSQLADTLGGYAAR</sequence>
<dbReference type="Gene3D" id="1.10.10.10">
    <property type="entry name" value="Winged helix-like DNA-binding domain superfamily/Winged helix DNA-binding domain"/>
    <property type="match status" value="1"/>
</dbReference>
<dbReference type="Pfam" id="PF00196">
    <property type="entry name" value="GerE"/>
    <property type="match status" value="1"/>
</dbReference>
<dbReference type="AlphaFoldDB" id="A0A660L1D5"/>
<keyword evidence="2" id="KW-0067">ATP-binding</keyword>
<dbReference type="PROSITE" id="PS50043">
    <property type="entry name" value="HTH_LUXR_2"/>
    <property type="match status" value="1"/>
</dbReference>
<dbReference type="OrthoDB" id="3178131at2"/>
<reference evidence="4 5" key="1">
    <citation type="submission" date="2018-10" db="EMBL/GenBank/DDBJ databases">
        <title>Genomic Encyclopedia of Archaeal and Bacterial Type Strains, Phase II (KMG-II): from individual species to whole genera.</title>
        <authorList>
            <person name="Goeker M."/>
        </authorList>
    </citation>
    <scope>NUCLEOTIDE SEQUENCE [LARGE SCALE GENOMIC DNA]</scope>
    <source>
        <strain evidence="4 5">DSM 14954</strain>
    </source>
</reference>
<dbReference type="EMBL" id="RBIL01000002">
    <property type="protein sequence ID" value="RKQ86702.1"/>
    <property type="molecule type" value="Genomic_DNA"/>
</dbReference>
<dbReference type="Proteomes" id="UP000278962">
    <property type="component" value="Unassembled WGS sequence"/>
</dbReference>
<dbReference type="PANTHER" id="PTHR16305:SF35">
    <property type="entry name" value="TRANSCRIPTIONAL ACTIVATOR DOMAIN"/>
    <property type="match status" value="1"/>
</dbReference>
<dbReference type="SMART" id="SM00421">
    <property type="entry name" value="HTH_LUXR"/>
    <property type="match status" value="1"/>
</dbReference>
<gene>
    <name evidence="4" type="ORF">C8N24_4717</name>
</gene>
<dbReference type="PANTHER" id="PTHR16305">
    <property type="entry name" value="TESTICULAR SOLUBLE ADENYLYL CYCLASE"/>
    <property type="match status" value="1"/>
</dbReference>
<dbReference type="GO" id="GO:0006355">
    <property type="term" value="P:regulation of DNA-templated transcription"/>
    <property type="evidence" value="ECO:0007669"/>
    <property type="project" value="InterPro"/>
</dbReference>
<feature type="domain" description="HTH luxR-type" evidence="3">
    <location>
        <begin position="854"/>
        <end position="919"/>
    </location>
</feature>
<dbReference type="InterPro" id="IPR016032">
    <property type="entry name" value="Sig_transdc_resp-reg_C-effctor"/>
</dbReference>
<dbReference type="InterPro" id="IPR027417">
    <property type="entry name" value="P-loop_NTPase"/>
</dbReference>
<dbReference type="PROSITE" id="PS00622">
    <property type="entry name" value="HTH_LUXR_1"/>
    <property type="match status" value="1"/>
</dbReference>
<dbReference type="SUPFAM" id="SSF52540">
    <property type="entry name" value="P-loop containing nucleoside triphosphate hydrolases"/>
    <property type="match status" value="1"/>
</dbReference>
<dbReference type="Pfam" id="PF13191">
    <property type="entry name" value="AAA_16"/>
    <property type="match status" value="1"/>
</dbReference>
<dbReference type="RefSeq" id="WP_121254654.1">
    <property type="nucleotide sequence ID" value="NZ_RBIL01000002.1"/>
</dbReference>
<evidence type="ECO:0000313" key="5">
    <source>
        <dbReference type="Proteomes" id="UP000278962"/>
    </source>
</evidence>
<organism evidence="4 5">
    <name type="scientific">Solirubrobacter pauli</name>
    <dbReference type="NCBI Taxonomy" id="166793"/>
    <lineage>
        <taxon>Bacteria</taxon>
        <taxon>Bacillati</taxon>
        <taxon>Actinomycetota</taxon>
        <taxon>Thermoleophilia</taxon>
        <taxon>Solirubrobacterales</taxon>
        <taxon>Solirubrobacteraceae</taxon>
        <taxon>Solirubrobacter</taxon>
    </lineage>
</organism>
<keyword evidence="5" id="KW-1185">Reference proteome</keyword>
<evidence type="ECO:0000259" key="3">
    <source>
        <dbReference type="PROSITE" id="PS50043"/>
    </source>
</evidence>
<dbReference type="InterPro" id="IPR011990">
    <property type="entry name" value="TPR-like_helical_dom_sf"/>
</dbReference>
<dbReference type="InterPro" id="IPR041664">
    <property type="entry name" value="AAA_16"/>
</dbReference>
<accession>A0A660L1D5</accession>
<proteinExistence type="predicted"/>
<dbReference type="Gene3D" id="1.25.40.10">
    <property type="entry name" value="Tetratricopeptide repeat domain"/>
    <property type="match status" value="2"/>
</dbReference>
<dbReference type="GO" id="GO:0004016">
    <property type="term" value="F:adenylate cyclase activity"/>
    <property type="evidence" value="ECO:0007669"/>
    <property type="project" value="TreeGrafter"/>
</dbReference>
<evidence type="ECO:0000256" key="2">
    <source>
        <dbReference type="ARBA" id="ARBA00022840"/>
    </source>
</evidence>
<protein>
    <submittedName>
        <fullName evidence="4">Regulatory LuxR family protein</fullName>
    </submittedName>
</protein>
<dbReference type="SUPFAM" id="SSF46894">
    <property type="entry name" value="C-terminal effector domain of the bipartite response regulators"/>
    <property type="match status" value="1"/>
</dbReference>
<dbReference type="GO" id="GO:0005737">
    <property type="term" value="C:cytoplasm"/>
    <property type="evidence" value="ECO:0007669"/>
    <property type="project" value="TreeGrafter"/>
</dbReference>
<evidence type="ECO:0000313" key="4">
    <source>
        <dbReference type="EMBL" id="RKQ86702.1"/>
    </source>
</evidence>
<dbReference type="CDD" id="cd06170">
    <property type="entry name" value="LuxR_C_like"/>
    <property type="match status" value="1"/>
</dbReference>
<name>A0A660L1D5_9ACTN</name>